<dbReference type="Gene3D" id="3.40.109.10">
    <property type="entry name" value="NADH Oxidase"/>
    <property type="match status" value="1"/>
</dbReference>
<keyword evidence="5" id="KW-0521">NADP</keyword>
<comment type="caution">
    <text evidence="9">The sequence shown here is derived from an EMBL/GenBank/DDBJ whole genome shotgun (WGS) entry which is preliminary data.</text>
</comment>
<dbReference type="EMBL" id="VAUV01000007">
    <property type="protein sequence ID" value="TLD70742.1"/>
    <property type="molecule type" value="Genomic_DNA"/>
</dbReference>
<keyword evidence="10" id="KW-1185">Reference proteome</keyword>
<evidence type="ECO:0000256" key="5">
    <source>
        <dbReference type="ARBA" id="ARBA00022857"/>
    </source>
</evidence>
<evidence type="ECO:0000256" key="3">
    <source>
        <dbReference type="ARBA" id="ARBA00022630"/>
    </source>
</evidence>
<evidence type="ECO:0000256" key="4">
    <source>
        <dbReference type="ARBA" id="ARBA00022643"/>
    </source>
</evidence>
<dbReference type="Pfam" id="PF00881">
    <property type="entry name" value="Nitroreductase"/>
    <property type="match status" value="1"/>
</dbReference>
<comment type="cofactor">
    <cofactor evidence="1">
        <name>FMN</name>
        <dbReference type="ChEBI" id="CHEBI:58210"/>
    </cofactor>
</comment>
<reference evidence="9 10" key="1">
    <citation type="submission" date="2019-05" db="EMBL/GenBank/DDBJ databases">
        <title>Verrucobacter flavum gen. nov., sp. nov. a new member of the family Verrucomicrobiaceae.</title>
        <authorList>
            <person name="Szuroczki S."/>
            <person name="Abbaszade G."/>
            <person name="Szabo A."/>
            <person name="Felfoldi T."/>
            <person name="Schumann P."/>
            <person name="Boka K."/>
            <person name="Keki Z."/>
            <person name="Toumi M."/>
            <person name="Toth E."/>
        </authorList>
    </citation>
    <scope>NUCLEOTIDE SEQUENCE [LARGE SCALE GENOMIC DNA]</scope>
    <source>
        <strain evidence="9 10">MG-N-17</strain>
    </source>
</reference>
<accession>A0A5R8KEL8</accession>
<dbReference type="AlphaFoldDB" id="A0A5R8KEL8"/>
<organism evidence="9 10">
    <name type="scientific">Phragmitibacter flavus</name>
    <dbReference type="NCBI Taxonomy" id="2576071"/>
    <lineage>
        <taxon>Bacteria</taxon>
        <taxon>Pseudomonadati</taxon>
        <taxon>Verrucomicrobiota</taxon>
        <taxon>Verrucomicrobiia</taxon>
        <taxon>Verrucomicrobiales</taxon>
        <taxon>Verrucomicrobiaceae</taxon>
        <taxon>Phragmitibacter</taxon>
    </lineage>
</organism>
<dbReference type="CDD" id="cd02135">
    <property type="entry name" value="YdjA-like"/>
    <property type="match status" value="1"/>
</dbReference>
<dbReference type="SUPFAM" id="SSF55469">
    <property type="entry name" value="FMN-dependent nitroreductase-like"/>
    <property type="match status" value="1"/>
</dbReference>
<dbReference type="InterPro" id="IPR026021">
    <property type="entry name" value="YdjA-like"/>
</dbReference>
<comment type="similarity">
    <text evidence="2">Belongs to the nitroreductase family.</text>
</comment>
<evidence type="ECO:0000256" key="7">
    <source>
        <dbReference type="ARBA" id="ARBA00023027"/>
    </source>
</evidence>
<proteinExistence type="inferred from homology"/>
<keyword evidence="3" id="KW-0285">Flavoprotein</keyword>
<dbReference type="InterPro" id="IPR052530">
    <property type="entry name" value="NAD(P)H_nitroreductase"/>
</dbReference>
<keyword evidence="4" id="KW-0288">FMN</keyword>
<sequence>MMLNDGFDVQEMTRLIRHRRSVKPVDMDPGRVVEPGLLMELLENANHAPTHGLTEPWRFTIFQGDARAELAGVMQRIYRETTPVNEFREDKMLKMGQNPLLAGAVISIGMARQAGGKIPEIEEIEAVACAVQNMHLTASAAGLGAYWSSPPLVETREFVEWLGLRTGDRCLGLFYVGWPKPGFVWPKGLRKPVEEKLIWRGELRSS</sequence>
<evidence type="ECO:0000259" key="8">
    <source>
        <dbReference type="Pfam" id="PF00881"/>
    </source>
</evidence>
<protein>
    <submittedName>
        <fullName evidence="9">Nitroreductase</fullName>
    </submittedName>
</protein>
<evidence type="ECO:0000313" key="10">
    <source>
        <dbReference type="Proteomes" id="UP000306196"/>
    </source>
</evidence>
<keyword evidence="7" id="KW-0520">NAD</keyword>
<keyword evidence="6" id="KW-0560">Oxidoreductase</keyword>
<name>A0A5R8KEL8_9BACT</name>
<dbReference type="PANTHER" id="PTHR43821">
    <property type="entry name" value="NAD(P)H NITROREDUCTASE YDJA-RELATED"/>
    <property type="match status" value="1"/>
</dbReference>
<gene>
    <name evidence="9" type="ORF">FEM03_10550</name>
</gene>
<dbReference type="InterPro" id="IPR000415">
    <property type="entry name" value="Nitroreductase-like"/>
</dbReference>
<dbReference type="InterPro" id="IPR029479">
    <property type="entry name" value="Nitroreductase"/>
</dbReference>
<evidence type="ECO:0000256" key="1">
    <source>
        <dbReference type="ARBA" id="ARBA00001917"/>
    </source>
</evidence>
<feature type="domain" description="Nitroreductase" evidence="8">
    <location>
        <begin position="16"/>
        <end position="178"/>
    </location>
</feature>
<evidence type="ECO:0000256" key="2">
    <source>
        <dbReference type="ARBA" id="ARBA00007118"/>
    </source>
</evidence>
<evidence type="ECO:0000313" key="9">
    <source>
        <dbReference type="EMBL" id="TLD70742.1"/>
    </source>
</evidence>
<dbReference type="PANTHER" id="PTHR43821:SF1">
    <property type="entry name" value="NAD(P)H NITROREDUCTASE YDJA-RELATED"/>
    <property type="match status" value="1"/>
</dbReference>
<dbReference type="Proteomes" id="UP000306196">
    <property type="component" value="Unassembled WGS sequence"/>
</dbReference>
<evidence type="ECO:0000256" key="6">
    <source>
        <dbReference type="ARBA" id="ARBA00023002"/>
    </source>
</evidence>
<dbReference type="GO" id="GO:0016491">
    <property type="term" value="F:oxidoreductase activity"/>
    <property type="evidence" value="ECO:0007669"/>
    <property type="project" value="UniProtKB-KW"/>
</dbReference>